<dbReference type="GO" id="GO:0003677">
    <property type="term" value="F:DNA binding"/>
    <property type="evidence" value="ECO:0007669"/>
    <property type="project" value="UniProtKB-UniRule"/>
</dbReference>
<evidence type="ECO:0000256" key="9">
    <source>
        <dbReference type="ARBA" id="ARBA00023125"/>
    </source>
</evidence>
<evidence type="ECO:0000256" key="7">
    <source>
        <dbReference type="ARBA" id="ARBA00022833"/>
    </source>
</evidence>
<feature type="domain" description="Helicase C-terminal" evidence="14">
    <location>
        <begin position="552"/>
        <end position="729"/>
    </location>
</feature>
<dbReference type="Pfam" id="PF00271">
    <property type="entry name" value="Helicase_C"/>
    <property type="match status" value="1"/>
</dbReference>
<dbReference type="InterPro" id="IPR027417">
    <property type="entry name" value="P-loop_NTPase"/>
</dbReference>
<keyword evidence="1 12" id="KW-0639">Primosome</keyword>
<evidence type="ECO:0000313" key="15">
    <source>
        <dbReference type="EMBL" id="GGH60863.1"/>
    </source>
</evidence>
<dbReference type="RefSeq" id="WP_188950794.1">
    <property type="nucleotide sequence ID" value="NZ_BMIB01000001.1"/>
</dbReference>
<feature type="binding site" evidence="12">
    <location>
        <position position="582"/>
    </location>
    <ligand>
        <name>Zn(2+)</name>
        <dbReference type="ChEBI" id="CHEBI:29105"/>
        <label>1</label>
    </ligand>
</feature>
<feature type="binding site" evidence="12">
    <location>
        <position position="548"/>
    </location>
    <ligand>
        <name>Zn(2+)</name>
        <dbReference type="ChEBI" id="CHEBI:29105"/>
        <label>2</label>
    </ligand>
</feature>
<feature type="binding site" evidence="12">
    <location>
        <position position="539"/>
    </location>
    <ligand>
        <name>Zn(2+)</name>
        <dbReference type="ChEBI" id="CHEBI:29105"/>
        <label>1</label>
    </ligand>
</feature>
<dbReference type="Pfam" id="PF17764">
    <property type="entry name" value="PriA_3primeBD"/>
    <property type="match status" value="1"/>
</dbReference>
<evidence type="ECO:0000313" key="16">
    <source>
        <dbReference type="Proteomes" id="UP000627292"/>
    </source>
</evidence>
<dbReference type="PANTHER" id="PTHR30580:SF0">
    <property type="entry name" value="PRIMOSOMAL PROTEIN N"/>
    <property type="match status" value="1"/>
</dbReference>
<dbReference type="InterPro" id="IPR041236">
    <property type="entry name" value="PriA_C"/>
</dbReference>
<dbReference type="CDD" id="cd18804">
    <property type="entry name" value="SF2_C_priA"/>
    <property type="match status" value="1"/>
</dbReference>
<dbReference type="Proteomes" id="UP000627292">
    <property type="component" value="Unassembled WGS sequence"/>
</dbReference>
<dbReference type="Pfam" id="PF18074">
    <property type="entry name" value="PriA_C"/>
    <property type="match status" value="1"/>
</dbReference>
<evidence type="ECO:0000256" key="1">
    <source>
        <dbReference type="ARBA" id="ARBA00022515"/>
    </source>
</evidence>
<dbReference type="CDD" id="cd17929">
    <property type="entry name" value="DEXHc_priA"/>
    <property type="match status" value="1"/>
</dbReference>
<dbReference type="AlphaFoldDB" id="A0A917IPW1"/>
<dbReference type="InterPro" id="IPR005259">
    <property type="entry name" value="PriA"/>
</dbReference>
<dbReference type="GO" id="GO:1990077">
    <property type="term" value="C:primosome complex"/>
    <property type="evidence" value="ECO:0007669"/>
    <property type="project" value="UniProtKB-UniRule"/>
</dbReference>
<dbReference type="InterPro" id="IPR041222">
    <property type="entry name" value="PriA_3primeBD"/>
</dbReference>
<dbReference type="PANTHER" id="PTHR30580">
    <property type="entry name" value="PRIMOSOMAL PROTEIN N"/>
    <property type="match status" value="1"/>
</dbReference>
<dbReference type="NCBIfam" id="TIGR00595">
    <property type="entry name" value="priA"/>
    <property type="match status" value="1"/>
</dbReference>
<feature type="binding site" evidence="12">
    <location>
        <position position="551"/>
    </location>
    <ligand>
        <name>Zn(2+)</name>
        <dbReference type="ChEBI" id="CHEBI:29105"/>
        <label>2</label>
    </ligand>
</feature>
<name>A0A917IPW1_9BACT</name>
<evidence type="ECO:0000256" key="2">
    <source>
        <dbReference type="ARBA" id="ARBA00022705"/>
    </source>
</evidence>
<evidence type="ECO:0000259" key="13">
    <source>
        <dbReference type="PROSITE" id="PS51192"/>
    </source>
</evidence>
<feature type="binding site" evidence="12">
    <location>
        <position position="542"/>
    </location>
    <ligand>
        <name>Zn(2+)</name>
        <dbReference type="ChEBI" id="CHEBI:29105"/>
        <label>1</label>
    </ligand>
</feature>
<comment type="catalytic activity">
    <reaction evidence="11 12">
        <text>ATP + H2O = ADP + phosphate + H(+)</text>
        <dbReference type="Rhea" id="RHEA:13065"/>
        <dbReference type="ChEBI" id="CHEBI:15377"/>
        <dbReference type="ChEBI" id="CHEBI:15378"/>
        <dbReference type="ChEBI" id="CHEBI:30616"/>
        <dbReference type="ChEBI" id="CHEBI:43474"/>
        <dbReference type="ChEBI" id="CHEBI:456216"/>
        <dbReference type="EC" id="5.6.2.4"/>
    </reaction>
</comment>
<keyword evidence="3 12" id="KW-0479">Metal-binding</keyword>
<dbReference type="InterPro" id="IPR014001">
    <property type="entry name" value="Helicase_ATP-bd"/>
</dbReference>
<keyword evidence="5 12" id="KW-0378">Hydrolase</keyword>
<keyword evidence="8 12" id="KW-0067">ATP-binding</keyword>
<comment type="similarity">
    <text evidence="12">Belongs to the helicase family. PriA subfamily.</text>
</comment>
<evidence type="ECO:0000256" key="3">
    <source>
        <dbReference type="ARBA" id="ARBA00022723"/>
    </source>
</evidence>
<comment type="subunit">
    <text evidence="12">Component of the replication restart primosome.</text>
</comment>
<dbReference type="PROSITE" id="PS51192">
    <property type="entry name" value="HELICASE_ATP_BIND_1"/>
    <property type="match status" value="1"/>
</dbReference>
<comment type="caution">
    <text evidence="15">The sequence shown here is derived from an EMBL/GenBank/DDBJ whole genome shotgun (WGS) entry which is preliminary data.</text>
</comment>
<dbReference type="GO" id="GO:0005524">
    <property type="term" value="F:ATP binding"/>
    <property type="evidence" value="ECO:0007669"/>
    <property type="project" value="UniProtKB-UniRule"/>
</dbReference>
<sequence>MNSHSPNQLFSQHVTYTLFAEVLIPLALPKNFTWAVPDHLKGAVEPGIRVEVILGKNKKYAGLVKRTFTQKPEAFDPKPILNVLDDKPLLHPAQLAFWEWIADYYMCTEGEVMQAAIPSNLKLSSETILIWNDSYDEGDMTDLDEEEFVVAEALNIKKELRLNEIQQILDASHVYPVIKRLIEKQVCLVWEELKEKYKEKKETYVILQPPYDTEDGLADLLNNWMQNKAPKQLELLLAYIHLQRTQGEVAQSELLKKANATSAQLKGLMEKSILRTEKRSIDRIMSLPKDVHIDFTLSPQQQEAVEKIGSIFEQKQVCLLHGVTASGKTQVYIKLIEHYMRQGKQVLYMLPEIALTAQIIRRIQKHFGGNIAIYHSKFNPNERVEIWNKVKSGEVKVVLGARSAVFLPFRDIGLIIADEEHDASYKQQEPAPRYHARDAAIYYASLFQAKVLLGSATPSIESYANAQAAKYGLVQLTERYGNVALPQIEIVDVKRVITHDRSKVMMTPELQTAIQTSLNQKKQVILFQNRRGYAPYQICGVCGWIPQCRNCDVTLTYHKSKNKLACHYCGTTYPVIHSCAACGSNKFIQKNFGTEKIEEMIAEAFPDAKTARMDYDSVKGKHDHDNLIKMFEQQKIDILVGTQMVVKGLDFEHVNLVGILDADGILNFADFRVNERAYQLMEQVSGRAGRRDGLGQVMIQVSNTQHPVLQFVKEHNYAELFRLEMANRQQFFYPPFARIIQVIFKHKEHNIAEEAAQHMLNGLKADFGKYINGPADPVVNRIRNQYLSELLFKLPKSTPLIQQCKMQIAQQIHLIQSTKRYRSVTIIPDIDPV</sequence>
<comment type="catalytic activity">
    <reaction evidence="12">
        <text>Couples ATP hydrolysis with the unwinding of duplex DNA by translocating in the 3'-5' direction.</text>
        <dbReference type="EC" id="5.6.2.4"/>
    </reaction>
</comment>
<feature type="domain" description="Helicase ATP-binding" evidence="13">
    <location>
        <begin position="309"/>
        <end position="476"/>
    </location>
</feature>
<evidence type="ECO:0000259" key="14">
    <source>
        <dbReference type="PROSITE" id="PS51194"/>
    </source>
</evidence>
<comment type="cofactor">
    <cofactor evidence="12">
        <name>Zn(2+)</name>
        <dbReference type="ChEBI" id="CHEBI:29105"/>
    </cofactor>
    <text evidence="12">Binds 2 zinc ions per subunit.</text>
</comment>
<dbReference type="Gene3D" id="3.40.1440.60">
    <property type="entry name" value="PriA, 3(prime) DNA-binding domain"/>
    <property type="match status" value="1"/>
</dbReference>
<comment type="function">
    <text evidence="12">Initiates the restart of stalled replication forks, which reloads the replicative helicase on sites other than the origin of replication. Recognizes and binds to abandoned replication forks and remodels them to uncover a helicase loading site. Promotes assembly of the primosome at these replication forks.</text>
</comment>
<dbReference type="SUPFAM" id="SSF52540">
    <property type="entry name" value="P-loop containing nucleoside triphosphate hydrolases"/>
    <property type="match status" value="2"/>
</dbReference>
<keyword evidence="10 12" id="KW-0413">Isomerase</keyword>
<evidence type="ECO:0000256" key="12">
    <source>
        <dbReference type="HAMAP-Rule" id="MF_00983"/>
    </source>
</evidence>
<dbReference type="GO" id="GO:0043138">
    <property type="term" value="F:3'-5' DNA helicase activity"/>
    <property type="evidence" value="ECO:0007669"/>
    <property type="project" value="UniProtKB-EC"/>
</dbReference>
<evidence type="ECO:0000256" key="11">
    <source>
        <dbReference type="ARBA" id="ARBA00048988"/>
    </source>
</evidence>
<dbReference type="GO" id="GO:0006302">
    <property type="term" value="P:double-strand break repair"/>
    <property type="evidence" value="ECO:0007669"/>
    <property type="project" value="InterPro"/>
</dbReference>
<accession>A0A917IPW1</accession>
<keyword evidence="16" id="KW-1185">Reference proteome</keyword>
<keyword evidence="7 12" id="KW-0862">Zinc</keyword>
<dbReference type="FunFam" id="3.40.50.300:FF:000489">
    <property type="entry name" value="Primosome assembly protein PriA"/>
    <property type="match status" value="1"/>
</dbReference>
<dbReference type="HAMAP" id="MF_00983">
    <property type="entry name" value="PriA"/>
    <property type="match status" value="1"/>
</dbReference>
<dbReference type="InterPro" id="IPR040498">
    <property type="entry name" value="PriA_CRR"/>
</dbReference>
<feature type="binding site" evidence="12">
    <location>
        <position position="566"/>
    </location>
    <ligand>
        <name>Zn(2+)</name>
        <dbReference type="ChEBI" id="CHEBI:29105"/>
        <label>2</label>
    </ligand>
</feature>
<keyword evidence="6 12" id="KW-0347">Helicase</keyword>
<dbReference type="Pfam" id="PF00270">
    <property type="entry name" value="DEAD"/>
    <property type="match status" value="1"/>
</dbReference>
<dbReference type="SMART" id="SM00487">
    <property type="entry name" value="DEXDc"/>
    <property type="match status" value="1"/>
</dbReference>
<dbReference type="GO" id="GO:0006310">
    <property type="term" value="P:DNA recombination"/>
    <property type="evidence" value="ECO:0007669"/>
    <property type="project" value="InterPro"/>
</dbReference>
<dbReference type="InterPro" id="IPR011545">
    <property type="entry name" value="DEAD/DEAH_box_helicase_dom"/>
</dbReference>
<evidence type="ECO:0000256" key="5">
    <source>
        <dbReference type="ARBA" id="ARBA00022801"/>
    </source>
</evidence>
<dbReference type="EC" id="5.6.2.4" evidence="12"/>
<dbReference type="Pfam" id="PF18319">
    <property type="entry name" value="Zn_ribbon_PriA"/>
    <property type="match status" value="1"/>
</dbReference>
<dbReference type="PROSITE" id="PS51194">
    <property type="entry name" value="HELICASE_CTER"/>
    <property type="match status" value="1"/>
</dbReference>
<feature type="binding site" evidence="12">
    <location>
        <position position="569"/>
    </location>
    <ligand>
        <name>Zn(2+)</name>
        <dbReference type="ChEBI" id="CHEBI:29105"/>
        <label>2</label>
    </ligand>
</feature>
<keyword evidence="4 12" id="KW-0547">Nucleotide-binding</keyword>
<keyword evidence="2 12" id="KW-0235">DNA replication</keyword>
<dbReference type="InterPro" id="IPR042115">
    <property type="entry name" value="PriA_3primeBD_sf"/>
</dbReference>
<organism evidence="15 16">
    <name type="scientific">Filimonas zeae</name>
    <dbReference type="NCBI Taxonomy" id="1737353"/>
    <lineage>
        <taxon>Bacteria</taxon>
        <taxon>Pseudomonadati</taxon>
        <taxon>Bacteroidota</taxon>
        <taxon>Chitinophagia</taxon>
        <taxon>Chitinophagales</taxon>
        <taxon>Chitinophagaceae</taxon>
        <taxon>Filimonas</taxon>
    </lineage>
</organism>
<dbReference type="GO" id="GO:0008270">
    <property type="term" value="F:zinc ion binding"/>
    <property type="evidence" value="ECO:0007669"/>
    <property type="project" value="UniProtKB-UniRule"/>
</dbReference>
<gene>
    <name evidence="12 15" type="primary">priA</name>
    <name evidence="15" type="ORF">GCM10011379_09200</name>
</gene>
<dbReference type="GO" id="GO:0006270">
    <property type="term" value="P:DNA replication initiation"/>
    <property type="evidence" value="ECO:0007669"/>
    <property type="project" value="TreeGrafter"/>
</dbReference>
<reference evidence="15" key="2">
    <citation type="submission" date="2020-09" db="EMBL/GenBank/DDBJ databases">
        <authorList>
            <person name="Sun Q."/>
            <person name="Zhou Y."/>
        </authorList>
    </citation>
    <scope>NUCLEOTIDE SEQUENCE</scope>
    <source>
        <strain evidence="15">CGMCC 1.15290</strain>
    </source>
</reference>
<dbReference type="Gene3D" id="3.40.50.300">
    <property type="entry name" value="P-loop containing nucleotide triphosphate hydrolases"/>
    <property type="match status" value="2"/>
</dbReference>
<evidence type="ECO:0000256" key="10">
    <source>
        <dbReference type="ARBA" id="ARBA00023235"/>
    </source>
</evidence>
<protein>
    <recommendedName>
        <fullName evidence="12">Replication restart protein PriA</fullName>
    </recommendedName>
    <alternativeName>
        <fullName evidence="12">ATP-dependent DNA helicase PriA</fullName>
        <ecNumber evidence="12">5.6.2.4</ecNumber>
    </alternativeName>
    <alternativeName>
        <fullName evidence="12">DNA 3'-5' helicase PriA</fullName>
    </alternativeName>
</protein>
<dbReference type="GO" id="GO:0016787">
    <property type="term" value="F:hydrolase activity"/>
    <property type="evidence" value="ECO:0007669"/>
    <property type="project" value="UniProtKB-KW"/>
</dbReference>
<feature type="binding site" evidence="12">
    <location>
        <position position="579"/>
    </location>
    <ligand>
        <name>Zn(2+)</name>
        <dbReference type="ChEBI" id="CHEBI:29105"/>
        <label>1</label>
    </ligand>
</feature>
<keyword evidence="9 12" id="KW-0238">DNA-binding</keyword>
<proteinExistence type="inferred from homology"/>
<evidence type="ECO:0000256" key="8">
    <source>
        <dbReference type="ARBA" id="ARBA00022840"/>
    </source>
</evidence>
<dbReference type="GO" id="GO:0006269">
    <property type="term" value="P:DNA replication, synthesis of primer"/>
    <property type="evidence" value="ECO:0007669"/>
    <property type="project" value="UniProtKB-KW"/>
</dbReference>
<evidence type="ECO:0000256" key="4">
    <source>
        <dbReference type="ARBA" id="ARBA00022741"/>
    </source>
</evidence>
<dbReference type="InterPro" id="IPR001650">
    <property type="entry name" value="Helicase_C-like"/>
</dbReference>
<dbReference type="SMART" id="SM00490">
    <property type="entry name" value="HELICc"/>
    <property type="match status" value="1"/>
</dbReference>
<evidence type="ECO:0000256" key="6">
    <source>
        <dbReference type="ARBA" id="ARBA00022806"/>
    </source>
</evidence>
<reference evidence="15" key="1">
    <citation type="journal article" date="2014" name="Int. J. Syst. Evol. Microbiol.">
        <title>Complete genome sequence of Corynebacterium casei LMG S-19264T (=DSM 44701T), isolated from a smear-ripened cheese.</title>
        <authorList>
            <consortium name="US DOE Joint Genome Institute (JGI-PGF)"/>
            <person name="Walter F."/>
            <person name="Albersmeier A."/>
            <person name="Kalinowski J."/>
            <person name="Ruckert C."/>
        </authorList>
    </citation>
    <scope>NUCLEOTIDE SEQUENCE</scope>
    <source>
        <strain evidence="15">CGMCC 1.15290</strain>
    </source>
</reference>
<dbReference type="EMBL" id="BMIB01000001">
    <property type="protein sequence ID" value="GGH60863.1"/>
    <property type="molecule type" value="Genomic_DNA"/>
</dbReference>